<dbReference type="InParanoid" id="A0A316V1P4"/>
<keyword evidence="6" id="KW-1185">Reference proteome</keyword>
<feature type="compositionally biased region" description="Basic and acidic residues" evidence="3">
    <location>
        <begin position="340"/>
        <end position="357"/>
    </location>
</feature>
<feature type="region of interest" description="Disordered" evidence="3">
    <location>
        <begin position="340"/>
        <end position="424"/>
    </location>
</feature>
<dbReference type="Gene3D" id="3.20.20.100">
    <property type="entry name" value="NADP-dependent oxidoreductase domain"/>
    <property type="match status" value="1"/>
</dbReference>
<comment type="similarity">
    <text evidence="1">Belongs to the universal ribosomal protein uL10 family.</text>
</comment>
<dbReference type="GO" id="GO:0016616">
    <property type="term" value="F:oxidoreductase activity, acting on the CH-OH group of donors, NAD or NADP as acceptor"/>
    <property type="evidence" value="ECO:0007669"/>
    <property type="project" value="UniProtKB-ARBA"/>
</dbReference>
<sequence length="732" mass="80347">MRASMIARKAAPVSSWTLANGARIPKIGFGTWKLNKEQAHASVTHALKTGYRHIDSAWAYKNEDATGDAIRKSGIDRKDLWITSKLWNTFHGDKVEAGLDATLQDLGVDYLDLYLMHWPVAFSNPNTSQISSLRSVSGYPVEETKLSQDIAATWRQMEEMVKKGKVRSIGVSNFNIRRTEELLKATTDTNPVINQVEVNFGVPNTELLHYSEAHQIMLQSYSTLGSHINQKKYLEDPIVNDVAGRNNMTPAQALIAWPLARGIVPLTRSTNPAHIEETFAAADKELAWEDVVHLTEESQARPIERSVNPSESWNTEEDIFEDYKDQLMLNSLKTNTFEASRPHEADGSHYFEPRNDPEAPELGPGGTAVRKMHTATSPFARSSRPTVSQQLMRGMRSGRAPFSTSATSQATTTTSSAVESAPPAAEEIPIVGQSVLLRNNAKSASQTPGIKWTDGEEGIERQARKMNMYTVCNQRSLSQQHRAFSSSSVARATPVSAESSGAIASSSRQRVYPERKAFLFGQYKRLLNDSKVSILFQHNNVGVHEMTRIRNDIAAVPVDGADEKKARLTIVRSGLMRKLAKVSSHPSLRKNEHLFIGPIAMLTFDTVSPAYISRILSVADRALKAGRVAPKPALGQPHVKVVSNVNTRFTPLAAIVEQSEGVKKVVDIPSLRDVSALPTLDVLRSQIVGLLSATPARLLATLNQARGGQVALTLDAHRRALDSSSSSAEQSG</sequence>
<dbReference type="PANTHER" id="PTHR11732">
    <property type="entry name" value="ALDO/KETO REDUCTASE"/>
    <property type="match status" value="1"/>
</dbReference>
<dbReference type="Gene3D" id="3.30.70.1730">
    <property type="match status" value="1"/>
</dbReference>
<reference evidence="5 6" key="1">
    <citation type="journal article" date="2018" name="Mol. Biol. Evol.">
        <title>Broad Genomic Sampling Reveals a Smut Pathogenic Ancestry of the Fungal Clade Ustilaginomycotina.</title>
        <authorList>
            <person name="Kijpornyongpan T."/>
            <person name="Mondo S.J."/>
            <person name="Barry K."/>
            <person name="Sandor L."/>
            <person name="Lee J."/>
            <person name="Lipzen A."/>
            <person name="Pangilinan J."/>
            <person name="LaButti K."/>
            <person name="Hainaut M."/>
            <person name="Henrissat B."/>
            <person name="Grigoriev I.V."/>
            <person name="Spatafora J.W."/>
            <person name="Aime M.C."/>
        </authorList>
    </citation>
    <scope>NUCLEOTIDE SEQUENCE [LARGE SCALE GENOMIC DNA]</scope>
    <source>
        <strain evidence="5 6">MCA 3882</strain>
    </source>
</reference>
<gene>
    <name evidence="5" type="ORF">FA14DRAFT_151454</name>
</gene>
<dbReference type="PRINTS" id="PR00069">
    <property type="entry name" value="ALDKETRDTASE"/>
</dbReference>
<feature type="compositionally biased region" description="Low complexity" evidence="3">
    <location>
        <begin position="400"/>
        <end position="424"/>
    </location>
</feature>
<evidence type="ECO:0000313" key="5">
    <source>
        <dbReference type="EMBL" id="PWN31469.1"/>
    </source>
</evidence>
<evidence type="ECO:0000259" key="4">
    <source>
        <dbReference type="Pfam" id="PF00248"/>
    </source>
</evidence>
<feature type="domain" description="NADP-dependent oxidoreductase" evidence="4">
    <location>
        <begin position="26"/>
        <end position="293"/>
    </location>
</feature>
<name>A0A316V1P4_9BASI</name>
<evidence type="ECO:0000256" key="2">
    <source>
        <dbReference type="ARBA" id="ARBA00023002"/>
    </source>
</evidence>
<dbReference type="RefSeq" id="XP_025351771.1">
    <property type="nucleotide sequence ID" value="XM_025497476.1"/>
</dbReference>
<dbReference type="EMBL" id="KZ819608">
    <property type="protein sequence ID" value="PWN31469.1"/>
    <property type="molecule type" value="Genomic_DNA"/>
</dbReference>
<dbReference type="GeneID" id="37019257"/>
<feature type="compositionally biased region" description="Polar residues" evidence="3">
    <location>
        <begin position="374"/>
        <end position="391"/>
    </location>
</feature>
<evidence type="ECO:0000256" key="3">
    <source>
        <dbReference type="SAM" id="MobiDB-lite"/>
    </source>
</evidence>
<dbReference type="SUPFAM" id="SSF51430">
    <property type="entry name" value="NAD(P)-linked oxidoreductase"/>
    <property type="match status" value="1"/>
</dbReference>
<dbReference type="InterPro" id="IPR036812">
    <property type="entry name" value="NAD(P)_OxRdtase_dom_sf"/>
</dbReference>
<dbReference type="Pfam" id="PF00248">
    <property type="entry name" value="Aldo_ket_red"/>
    <property type="match status" value="1"/>
</dbReference>
<keyword evidence="2" id="KW-0560">Oxidoreductase</keyword>
<dbReference type="STRING" id="1280837.A0A316V1P4"/>
<evidence type="ECO:0000313" key="6">
    <source>
        <dbReference type="Proteomes" id="UP000245771"/>
    </source>
</evidence>
<accession>A0A316V1P4</accession>
<dbReference type="InterPro" id="IPR043141">
    <property type="entry name" value="Ribosomal_uL10-like_sf"/>
</dbReference>
<dbReference type="OrthoDB" id="878at2759"/>
<dbReference type="InterPro" id="IPR018170">
    <property type="entry name" value="Aldo/ket_reductase_CS"/>
</dbReference>
<protein>
    <recommendedName>
        <fullName evidence="4">NADP-dependent oxidoreductase domain-containing protein</fullName>
    </recommendedName>
</protein>
<dbReference type="Proteomes" id="UP000245771">
    <property type="component" value="Unassembled WGS sequence"/>
</dbReference>
<dbReference type="CDD" id="cd19071">
    <property type="entry name" value="AKR_AKR1-5-like"/>
    <property type="match status" value="1"/>
</dbReference>
<organism evidence="5 6">
    <name type="scientific">Meira miltonrushii</name>
    <dbReference type="NCBI Taxonomy" id="1280837"/>
    <lineage>
        <taxon>Eukaryota</taxon>
        <taxon>Fungi</taxon>
        <taxon>Dikarya</taxon>
        <taxon>Basidiomycota</taxon>
        <taxon>Ustilaginomycotina</taxon>
        <taxon>Exobasidiomycetes</taxon>
        <taxon>Exobasidiales</taxon>
        <taxon>Brachybasidiaceae</taxon>
        <taxon>Meira</taxon>
    </lineage>
</organism>
<dbReference type="InterPro" id="IPR020471">
    <property type="entry name" value="AKR"/>
</dbReference>
<proteinExistence type="inferred from homology"/>
<dbReference type="InterPro" id="IPR023210">
    <property type="entry name" value="NADP_OxRdtase_dom"/>
</dbReference>
<evidence type="ECO:0000256" key="1">
    <source>
        <dbReference type="ARBA" id="ARBA00008889"/>
    </source>
</evidence>
<dbReference type="FunFam" id="3.20.20.100:FF:000002">
    <property type="entry name" value="2,5-diketo-D-gluconic acid reductase A"/>
    <property type="match status" value="1"/>
</dbReference>
<dbReference type="SUPFAM" id="SSF160369">
    <property type="entry name" value="Ribosomal protein L10-like"/>
    <property type="match status" value="1"/>
</dbReference>
<dbReference type="AlphaFoldDB" id="A0A316V1P4"/>
<dbReference type="PROSITE" id="PS00062">
    <property type="entry name" value="ALDOKETO_REDUCTASE_2"/>
    <property type="match status" value="1"/>
</dbReference>